<name>A0AAI9VHV1_9PEZI</name>
<gene>
    <name evidence="1" type="ORF">CCUS01_14967</name>
</gene>
<evidence type="ECO:0000313" key="1">
    <source>
        <dbReference type="EMBL" id="KAK1487539.1"/>
    </source>
</evidence>
<proteinExistence type="predicted"/>
<accession>A0AAI9VHV1</accession>
<organism evidence="1 2">
    <name type="scientific">Colletotrichum cuscutae</name>
    <dbReference type="NCBI Taxonomy" id="1209917"/>
    <lineage>
        <taxon>Eukaryota</taxon>
        <taxon>Fungi</taxon>
        <taxon>Dikarya</taxon>
        <taxon>Ascomycota</taxon>
        <taxon>Pezizomycotina</taxon>
        <taxon>Sordariomycetes</taxon>
        <taxon>Hypocreomycetidae</taxon>
        <taxon>Glomerellales</taxon>
        <taxon>Glomerellaceae</taxon>
        <taxon>Colletotrichum</taxon>
        <taxon>Colletotrichum acutatum species complex</taxon>
    </lineage>
</organism>
<comment type="caution">
    <text evidence="1">The sequence shown here is derived from an EMBL/GenBank/DDBJ whole genome shotgun (WGS) entry which is preliminary data.</text>
</comment>
<sequence length="69" mass="7207">MHPAPKTAKYLSYDHHGKIVPRRIFGSVGRRQEDSIGTTGGLGHPGCLPPGFLPLGAGRTSTLEAAKAA</sequence>
<keyword evidence="2" id="KW-1185">Reference proteome</keyword>
<dbReference type="Proteomes" id="UP001239213">
    <property type="component" value="Unassembled WGS sequence"/>
</dbReference>
<reference evidence="1" key="1">
    <citation type="submission" date="2016-11" db="EMBL/GenBank/DDBJ databases">
        <title>The genome sequence of Colletotrichum cuscutae.</title>
        <authorList>
            <person name="Baroncelli R."/>
        </authorList>
    </citation>
    <scope>NUCLEOTIDE SEQUENCE</scope>
    <source>
        <strain evidence="1">IMI 304802</strain>
    </source>
</reference>
<dbReference type="EMBL" id="MPDP01000056">
    <property type="protein sequence ID" value="KAK1487539.1"/>
    <property type="molecule type" value="Genomic_DNA"/>
</dbReference>
<protein>
    <submittedName>
        <fullName evidence="1">Uncharacterized protein</fullName>
    </submittedName>
</protein>
<evidence type="ECO:0000313" key="2">
    <source>
        <dbReference type="Proteomes" id="UP001239213"/>
    </source>
</evidence>
<dbReference type="AlphaFoldDB" id="A0AAI9VHV1"/>